<accession>S3DPM4</accession>
<keyword evidence="2" id="KW-1185">Reference proteome</keyword>
<organism evidence="1 2">
    <name type="scientific">Glarea lozoyensis (strain ATCC 20868 / MF5171)</name>
    <dbReference type="NCBI Taxonomy" id="1116229"/>
    <lineage>
        <taxon>Eukaryota</taxon>
        <taxon>Fungi</taxon>
        <taxon>Dikarya</taxon>
        <taxon>Ascomycota</taxon>
        <taxon>Pezizomycotina</taxon>
        <taxon>Leotiomycetes</taxon>
        <taxon>Helotiales</taxon>
        <taxon>Helotiaceae</taxon>
        <taxon>Glarea</taxon>
    </lineage>
</organism>
<evidence type="ECO:0000313" key="2">
    <source>
        <dbReference type="Proteomes" id="UP000016922"/>
    </source>
</evidence>
<dbReference type="EMBL" id="KE145357">
    <property type="protein sequence ID" value="EPE34036.1"/>
    <property type="molecule type" value="Genomic_DNA"/>
</dbReference>
<gene>
    <name evidence="1" type="ORF">GLAREA_07049</name>
</gene>
<protein>
    <submittedName>
        <fullName evidence="1">Uncharacterized protein</fullName>
    </submittedName>
</protein>
<dbReference type="Proteomes" id="UP000016922">
    <property type="component" value="Unassembled WGS sequence"/>
</dbReference>
<dbReference type="KEGG" id="glz:GLAREA_07049"/>
<dbReference type="AlphaFoldDB" id="S3DPM4"/>
<name>S3DPM4_GLAL2</name>
<evidence type="ECO:0000313" key="1">
    <source>
        <dbReference type="EMBL" id="EPE34036.1"/>
    </source>
</evidence>
<dbReference type="HOGENOM" id="CLU_2197240_0_0_1"/>
<sequence length="108" mass="12637">MDLPPVFDPVAKELQLQNLQRQLVTLENGFTKNMKALFEFNKNDPKGLLKTPEQIGKELKDRKDEFFGICWDKIDKVWKWGTLEEKKDLQKAMEAHIDESVDGIGPWY</sequence>
<dbReference type="RefSeq" id="XP_008079188.1">
    <property type="nucleotide sequence ID" value="XM_008080997.1"/>
</dbReference>
<proteinExistence type="predicted"/>
<dbReference type="GeneID" id="19466102"/>
<reference evidence="1 2" key="1">
    <citation type="journal article" date="2013" name="BMC Genomics">
        <title>Genomics-driven discovery of the pneumocandin biosynthetic gene cluster in the fungus Glarea lozoyensis.</title>
        <authorList>
            <person name="Chen L."/>
            <person name="Yue Q."/>
            <person name="Zhang X."/>
            <person name="Xiang M."/>
            <person name="Wang C."/>
            <person name="Li S."/>
            <person name="Che Y."/>
            <person name="Ortiz-Lopez F.J."/>
            <person name="Bills G.F."/>
            <person name="Liu X."/>
            <person name="An Z."/>
        </authorList>
    </citation>
    <scope>NUCLEOTIDE SEQUENCE [LARGE SCALE GENOMIC DNA]</scope>
    <source>
        <strain evidence="2">ATCC 20868 / MF5171</strain>
    </source>
</reference>